<gene>
    <name evidence="3" type="ORF">LV75_003042</name>
</gene>
<accession>A0ABT1IDV3</accession>
<organism evidence="3 4">
    <name type="scientific">Actinokineospora diospyrosa</name>
    <dbReference type="NCBI Taxonomy" id="103728"/>
    <lineage>
        <taxon>Bacteria</taxon>
        <taxon>Bacillati</taxon>
        <taxon>Actinomycetota</taxon>
        <taxon>Actinomycetes</taxon>
        <taxon>Pseudonocardiales</taxon>
        <taxon>Pseudonocardiaceae</taxon>
        <taxon>Actinokineospora</taxon>
    </lineage>
</organism>
<proteinExistence type="predicted"/>
<comment type="caution">
    <text evidence="3">The sequence shown here is derived from an EMBL/GenBank/DDBJ whole genome shotgun (WGS) entry which is preliminary data.</text>
</comment>
<evidence type="ECO:0000256" key="2">
    <source>
        <dbReference type="SAM" id="MobiDB-lite"/>
    </source>
</evidence>
<evidence type="ECO:0000313" key="4">
    <source>
        <dbReference type="Proteomes" id="UP001205185"/>
    </source>
</evidence>
<keyword evidence="4" id="KW-1185">Reference proteome</keyword>
<feature type="region of interest" description="Disordered" evidence="2">
    <location>
        <begin position="1"/>
        <end position="41"/>
    </location>
</feature>
<dbReference type="Proteomes" id="UP001205185">
    <property type="component" value="Unassembled WGS sequence"/>
</dbReference>
<protein>
    <recommendedName>
        <fullName evidence="5">DUF222 domain-containing protein</fullName>
    </recommendedName>
</protein>
<evidence type="ECO:0000313" key="3">
    <source>
        <dbReference type="EMBL" id="MCP2270541.1"/>
    </source>
</evidence>
<name>A0ABT1IDV3_9PSEU</name>
<dbReference type="EMBL" id="JAMTCO010000007">
    <property type="protein sequence ID" value="MCP2270541.1"/>
    <property type="molecule type" value="Genomic_DNA"/>
</dbReference>
<dbReference type="RefSeq" id="WP_253887502.1">
    <property type="nucleotide sequence ID" value="NZ_BAAAVB010000009.1"/>
</dbReference>
<evidence type="ECO:0000256" key="1">
    <source>
        <dbReference type="SAM" id="Coils"/>
    </source>
</evidence>
<sequence>MSADFDPSPAAATWRLPERPARKGSGRPLPRTVDDFSSEELDPSGRRCALDLITLVVHRFGTMKNLVDHAFTVTPRPAWAVGGPHHIRQVARQFSKTVLGSSIAALPDWAEVEWIVTACTDPGHHDEALGWFRARWDESRSRRPADAVAPERSLALEAELAMLRQQVAQQSAQVKNLTAMANTLAAGLVSATRVADGRRADLRVADRARAAAERRISALTQAEEVLRARNAKLTHGLSMVITELVTTRHRATMRLVLDDMIERAATGFGPKDWARALPELLRRGKPKSVQHDDWLLAYIRTTLLLRHGRVLTDLDPSLAEAAQSIVHYLRLPDAPLLEQLVTGHEALSQHAHWILPRAPIGNAPDLIATVELLKGFTRPTNPAVDHPTNPHGAPDFTPGRFSPGSAMPLPDGHSPDPRFRVKASTRAMLYVDPDHPRYEQVVAEVWFDTVENAELAGYQRLSTSR</sequence>
<feature type="coiled-coil region" evidence="1">
    <location>
        <begin position="153"/>
        <end position="229"/>
    </location>
</feature>
<evidence type="ECO:0008006" key="5">
    <source>
        <dbReference type="Google" id="ProtNLM"/>
    </source>
</evidence>
<reference evidence="3 4" key="1">
    <citation type="submission" date="2022-06" db="EMBL/GenBank/DDBJ databases">
        <title>Genomic Encyclopedia of Archaeal and Bacterial Type Strains, Phase II (KMG-II): from individual species to whole genera.</title>
        <authorList>
            <person name="Goeker M."/>
        </authorList>
    </citation>
    <scope>NUCLEOTIDE SEQUENCE [LARGE SCALE GENOMIC DNA]</scope>
    <source>
        <strain evidence="3 4">DSM 44255</strain>
    </source>
</reference>
<keyword evidence="1" id="KW-0175">Coiled coil</keyword>